<dbReference type="GO" id="GO:0005737">
    <property type="term" value="C:cytoplasm"/>
    <property type="evidence" value="ECO:0007669"/>
    <property type="project" value="TreeGrafter"/>
</dbReference>
<dbReference type="PANTHER" id="PTHR48094:SF12">
    <property type="entry name" value="PARKINSON DISEASE PROTEIN 7 HOMOLOG"/>
    <property type="match status" value="1"/>
</dbReference>
<organism evidence="2">
    <name type="scientific">Hexamita inflata</name>
    <dbReference type="NCBI Taxonomy" id="28002"/>
    <lineage>
        <taxon>Eukaryota</taxon>
        <taxon>Metamonada</taxon>
        <taxon>Diplomonadida</taxon>
        <taxon>Hexamitidae</taxon>
        <taxon>Hexamitinae</taxon>
        <taxon>Hexamita</taxon>
    </lineage>
</organism>
<dbReference type="CDD" id="cd03135">
    <property type="entry name" value="GATase1_DJ-1"/>
    <property type="match status" value="1"/>
</dbReference>
<proteinExistence type="predicted"/>
<name>A0AA86QMD0_9EUKA</name>
<dbReference type="InterPro" id="IPR050325">
    <property type="entry name" value="Prot/Nucl_acid_deglycase"/>
</dbReference>
<reference evidence="2" key="1">
    <citation type="submission" date="2023-06" db="EMBL/GenBank/DDBJ databases">
        <authorList>
            <person name="Kurt Z."/>
        </authorList>
    </citation>
    <scope>NUCLEOTIDE SEQUENCE</scope>
</reference>
<dbReference type="NCBIfam" id="TIGR01383">
    <property type="entry name" value="not_thiJ"/>
    <property type="match status" value="1"/>
</dbReference>
<comment type="caution">
    <text evidence="2">The sequence shown here is derived from an EMBL/GenBank/DDBJ whole genome shotgun (WGS) entry which is preliminary data.</text>
</comment>
<dbReference type="GO" id="GO:1903189">
    <property type="term" value="P:glyoxal metabolic process"/>
    <property type="evidence" value="ECO:0007669"/>
    <property type="project" value="TreeGrafter"/>
</dbReference>
<dbReference type="InterPro" id="IPR006287">
    <property type="entry name" value="DJ-1"/>
</dbReference>
<gene>
    <name evidence="3" type="ORF">HINF_LOCUS3995</name>
    <name evidence="2" type="ORF">HINF_LOCUS49911</name>
</gene>
<dbReference type="Proteomes" id="UP001642409">
    <property type="component" value="Unassembled WGS sequence"/>
</dbReference>
<dbReference type="Gene3D" id="3.40.50.880">
    <property type="match status" value="1"/>
</dbReference>
<dbReference type="AlphaFoldDB" id="A0AA86QMD0"/>
<dbReference type="Pfam" id="PF01965">
    <property type="entry name" value="DJ-1_PfpI"/>
    <property type="match status" value="1"/>
</dbReference>
<protein>
    <submittedName>
        <fullName evidence="2">Protein deglycase</fullName>
    </submittedName>
    <submittedName>
        <fullName evidence="3">Protein_deglycase</fullName>
    </submittedName>
</protein>
<evidence type="ECO:0000313" key="4">
    <source>
        <dbReference type="Proteomes" id="UP001642409"/>
    </source>
</evidence>
<dbReference type="PANTHER" id="PTHR48094">
    <property type="entry name" value="PROTEIN/NUCLEIC ACID DEGLYCASE DJ-1-RELATED"/>
    <property type="match status" value="1"/>
</dbReference>
<dbReference type="SUPFAM" id="SSF52317">
    <property type="entry name" value="Class I glutamine amidotransferase-like"/>
    <property type="match status" value="1"/>
</dbReference>
<feature type="domain" description="DJ-1/PfpI" evidence="1">
    <location>
        <begin position="4"/>
        <end position="161"/>
    </location>
</feature>
<accession>A0AA86QMD0</accession>
<sequence length="177" mass="19199">MPSALAFVYPGCEPVELIGTVDVLRRCGVQVTLYAHTSIVEIGHGITIKVDTTEKPTQMFDCLILPGGMGWKNLQNDEYAKELATHYIKENVFVCAICAAPAVALGHWGLIKGKHATCYPGMEKMGLDMEKFSEERVVVDGKLITARGPGVSLEFGLQIAKSLGCNSEDVKKGMLVK</sequence>
<keyword evidence="4" id="KW-1185">Reference proteome</keyword>
<dbReference type="InterPro" id="IPR002818">
    <property type="entry name" value="DJ-1/PfpI"/>
</dbReference>
<dbReference type="InterPro" id="IPR029062">
    <property type="entry name" value="Class_I_gatase-like"/>
</dbReference>
<evidence type="ECO:0000313" key="3">
    <source>
        <dbReference type="EMBL" id="CAL5976796.1"/>
    </source>
</evidence>
<evidence type="ECO:0000259" key="1">
    <source>
        <dbReference type="Pfam" id="PF01965"/>
    </source>
</evidence>
<dbReference type="EMBL" id="CATOUU010000952">
    <property type="protein sequence ID" value="CAI9962266.1"/>
    <property type="molecule type" value="Genomic_DNA"/>
</dbReference>
<reference evidence="3 4" key="2">
    <citation type="submission" date="2024-07" db="EMBL/GenBank/DDBJ databases">
        <authorList>
            <person name="Akdeniz Z."/>
        </authorList>
    </citation>
    <scope>NUCLEOTIDE SEQUENCE [LARGE SCALE GENOMIC DNA]</scope>
</reference>
<dbReference type="EMBL" id="CAXDID020000007">
    <property type="protein sequence ID" value="CAL5976796.1"/>
    <property type="molecule type" value="Genomic_DNA"/>
</dbReference>
<evidence type="ECO:0000313" key="2">
    <source>
        <dbReference type="EMBL" id="CAI9962266.1"/>
    </source>
</evidence>